<accession>A0A0F9GXN6</accession>
<name>A0A0F9GXN6_9ZZZZ</name>
<protein>
    <submittedName>
        <fullName evidence="1">Uncharacterized protein</fullName>
    </submittedName>
</protein>
<evidence type="ECO:0000313" key="1">
    <source>
        <dbReference type="EMBL" id="KKL67857.1"/>
    </source>
</evidence>
<comment type="caution">
    <text evidence="1">The sequence shown here is derived from an EMBL/GenBank/DDBJ whole genome shotgun (WGS) entry which is preliminary data.</text>
</comment>
<dbReference type="EMBL" id="LAZR01026723">
    <property type="protein sequence ID" value="KKL67857.1"/>
    <property type="molecule type" value="Genomic_DNA"/>
</dbReference>
<dbReference type="AlphaFoldDB" id="A0A0F9GXN6"/>
<gene>
    <name evidence="1" type="ORF">LCGC14_2130780</name>
</gene>
<sequence>MEKKRREIEAEIDHMNWSLGSSEAFEDFERVNFALTTKSFERGAHFKLIWNAYDFFQQSLDLYRSDLLEARISRSIKGNGNVERLMKNRFSSVRDGVIAALEQYMSWFQGEEIEELLTSPEELFIQWGKRIAKLEKLMKPSGVKQFLDYANRIAGDVAEMNHAADQVLTAKESLLAVYDYIEEFYTDEATHRPVSKEKLDSVNLLMMNADWSWRLYDNDRAIEMAEEVHKKCMGYIGSLQMSFGELPERPLN</sequence>
<reference evidence="1" key="1">
    <citation type="journal article" date="2015" name="Nature">
        <title>Complex archaea that bridge the gap between prokaryotes and eukaryotes.</title>
        <authorList>
            <person name="Spang A."/>
            <person name="Saw J.H."/>
            <person name="Jorgensen S.L."/>
            <person name="Zaremba-Niedzwiedzka K."/>
            <person name="Martijn J."/>
            <person name="Lind A.E."/>
            <person name="van Eijk R."/>
            <person name="Schleper C."/>
            <person name="Guy L."/>
            <person name="Ettema T.J."/>
        </authorList>
    </citation>
    <scope>NUCLEOTIDE SEQUENCE</scope>
</reference>
<organism evidence="1">
    <name type="scientific">marine sediment metagenome</name>
    <dbReference type="NCBI Taxonomy" id="412755"/>
    <lineage>
        <taxon>unclassified sequences</taxon>
        <taxon>metagenomes</taxon>
        <taxon>ecological metagenomes</taxon>
    </lineage>
</organism>
<proteinExistence type="predicted"/>